<evidence type="ECO:0000256" key="1">
    <source>
        <dbReference type="SAM" id="MobiDB-lite"/>
    </source>
</evidence>
<dbReference type="Proteomes" id="UP000325577">
    <property type="component" value="Linkage Group LG20"/>
</dbReference>
<evidence type="ECO:0000313" key="2">
    <source>
        <dbReference type="EMBL" id="KAA8529757.1"/>
    </source>
</evidence>
<name>A0A5J5AJT6_9ASTE</name>
<protein>
    <submittedName>
        <fullName evidence="2">Uncharacterized protein</fullName>
    </submittedName>
</protein>
<feature type="region of interest" description="Disordered" evidence="1">
    <location>
        <begin position="242"/>
        <end position="262"/>
    </location>
</feature>
<sequence>MYQSSLMLLTELKVRRFGKMVTMLRRIGGGGLLKLFVSEGGFGQTVGEEGVRTSCGAGGSLVRRLSGATAVLLAPSSLNGADKLVDRLAGFDAQVGDMAHTASFPNAKGAETFSTSYSQNGLHQSPHATITPTALSGPKTPASPIGPKGPQYSVTSNFSTKLHCIMPAALQAINPCADKLVHGLANVRPVDTQAGATAVSNFEEREVYASTPVAAMHDSPTRLTWADQASSGEFIPKEALDLEEEGGSETSECRTRSKLATGQKTYSPVQLQKSRFPAICKVTVQPTAATVAIQPHMQRADPIGGGALPHSHTVSPLGSRGTGPLVNPPQIMSAIDGQEDNLASVSILVGQTSEGAHPNLCAAHEKAKGHAALPTDHTDCTATITSRFNMLASSSSVGYNVPSQHEGLISPSVGVACPSVKVGCSDTAHPPTPNVALKVQVPSNVDQVQPLQPTPIPKLVSTFEKIS</sequence>
<reference evidence="2 3" key="1">
    <citation type="submission" date="2019-09" db="EMBL/GenBank/DDBJ databases">
        <title>A chromosome-level genome assembly of the Chinese tupelo Nyssa sinensis.</title>
        <authorList>
            <person name="Yang X."/>
            <person name="Kang M."/>
            <person name="Yang Y."/>
            <person name="Xiong H."/>
            <person name="Wang M."/>
            <person name="Zhang Z."/>
            <person name="Wang Z."/>
            <person name="Wu H."/>
            <person name="Ma T."/>
            <person name="Liu J."/>
            <person name="Xi Z."/>
        </authorList>
    </citation>
    <scope>NUCLEOTIDE SEQUENCE [LARGE SCALE GENOMIC DNA]</scope>
    <source>
        <strain evidence="2">J267</strain>
        <tissue evidence="2">Leaf</tissue>
    </source>
</reference>
<accession>A0A5J5AJT6</accession>
<dbReference type="AlphaFoldDB" id="A0A5J5AJT6"/>
<evidence type="ECO:0000313" key="3">
    <source>
        <dbReference type="Proteomes" id="UP000325577"/>
    </source>
</evidence>
<organism evidence="2 3">
    <name type="scientific">Nyssa sinensis</name>
    <dbReference type="NCBI Taxonomy" id="561372"/>
    <lineage>
        <taxon>Eukaryota</taxon>
        <taxon>Viridiplantae</taxon>
        <taxon>Streptophyta</taxon>
        <taxon>Embryophyta</taxon>
        <taxon>Tracheophyta</taxon>
        <taxon>Spermatophyta</taxon>
        <taxon>Magnoliopsida</taxon>
        <taxon>eudicotyledons</taxon>
        <taxon>Gunneridae</taxon>
        <taxon>Pentapetalae</taxon>
        <taxon>asterids</taxon>
        <taxon>Cornales</taxon>
        <taxon>Nyssaceae</taxon>
        <taxon>Nyssa</taxon>
    </lineage>
</organism>
<dbReference type="EMBL" id="CM018044">
    <property type="protein sequence ID" value="KAA8529757.1"/>
    <property type="molecule type" value="Genomic_DNA"/>
</dbReference>
<proteinExistence type="predicted"/>
<gene>
    <name evidence="2" type="ORF">F0562_034143</name>
</gene>
<keyword evidence="3" id="KW-1185">Reference proteome</keyword>